<dbReference type="EMBL" id="JAAIUW010000006">
    <property type="protein sequence ID" value="KAF7826441.1"/>
    <property type="molecule type" value="Genomic_DNA"/>
</dbReference>
<feature type="compositionally biased region" description="Polar residues" evidence="1">
    <location>
        <begin position="51"/>
        <end position="61"/>
    </location>
</feature>
<name>A0A834TTE7_9FABA</name>
<feature type="compositionally biased region" description="Polar residues" evidence="1">
    <location>
        <begin position="68"/>
        <end position="77"/>
    </location>
</feature>
<sequence length="77" mass="9315">MEQETKRWEPQTKKDEHPFEEQNHPIKRKRTKDKYKKERMANHTVESFLTNKTVGQVPNQKTRMDAPTKNQITSYNK</sequence>
<feature type="region of interest" description="Disordered" evidence="1">
    <location>
        <begin position="51"/>
        <end position="77"/>
    </location>
</feature>
<keyword evidence="3" id="KW-1185">Reference proteome</keyword>
<dbReference type="Proteomes" id="UP000634136">
    <property type="component" value="Unassembled WGS sequence"/>
</dbReference>
<feature type="compositionally biased region" description="Basic residues" evidence="1">
    <location>
        <begin position="25"/>
        <end position="34"/>
    </location>
</feature>
<evidence type="ECO:0000256" key="1">
    <source>
        <dbReference type="SAM" id="MobiDB-lite"/>
    </source>
</evidence>
<feature type="region of interest" description="Disordered" evidence="1">
    <location>
        <begin position="1"/>
        <end position="36"/>
    </location>
</feature>
<evidence type="ECO:0000313" key="2">
    <source>
        <dbReference type="EMBL" id="KAF7826441.1"/>
    </source>
</evidence>
<organism evidence="2 3">
    <name type="scientific">Senna tora</name>
    <dbReference type="NCBI Taxonomy" id="362788"/>
    <lineage>
        <taxon>Eukaryota</taxon>
        <taxon>Viridiplantae</taxon>
        <taxon>Streptophyta</taxon>
        <taxon>Embryophyta</taxon>
        <taxon>Tracheophyta</taxon>
        <taxon>Spermatophyta</taxon>
        <taxon>Magnoliopsida</taxon>
        <taxon>eudicotyledons</taxon>
        <taxon>Gunneridae</taxon>
        <taxon>Pentapetalae</taxon>
        <taxon>rosids</taxon>
        <taxon>fabids</taxon>
        <taxon>Fabales</taxon>
        <taxon>Fabaceae</taxon>
        <taxon>Caesalpinioideae</taxon>
        <taxon>Cassia clade</taxon>
        <taxon>Senna</taxon>
    </lineage>
</organism>
<accession>A0A834TTE7</accession>
<feature type="compositionally biased region" description="Basic and acidic residues" evidence="1">
    <location>
        <begin position="1"/>
        <end position="24"/>
    </location>
</feature>
<reference evidence="2" key="1">
    <citation type="submission" date="2020-09" db="EMBL/GenBank/DDBJ databases">
        <title>Genome-Enabled Discovery of Anthraquinone Biosynthesis in Senna tora.</title>
        <authorList>
            <person name="Kang S.-H."/>
            <person name="Pandey R.P."/>
            <person name="Lee C.-M."/>
            <person name="Sim J.-S."/>
            <person name="Jeong J.-T."/>
            <person name="Choi B.-S."/>
            <person name="Jung M."/>
            <person name="Ginzburg D."/>
            <person name="Zhao K."/>
            <person name="Won S.Y."/>
            <person name="Oh T.-J."/>
            <person name="Yu Y."/>
            <person name="Kim N.-H."/>
            <person name="Lee O.R."/>
            <person name="Lee T.-H."/>
            <person name="Bashyal P."/>
            <person name="Kim T.-S."/>
            <person name="Lee W.-H."/>
            <person name="Kawkins C."/>
            <person name="Kim C.-K."/>
            <person name="Kim J.S."/>
            <person name="Ahn B.O."/>
            <person name="Rhee S.Y."/>
            <person name="Sohng J.K."/>
        </authorList>
    </citation>
    <scope>NUCLEOTIDE SEQUENCE</scope>
    <source>
        <tissue evidence="2">Leaf</tissue>
    </source>
</reference>
<proteinExistence type="predicted"/>
<dbReference type="AlphaFoldDB" id="A0A834TTE7"/>
<evidence type="ECO:0000313" key="3">
    <source>
        <dbReference type="Proteomes" id="UP000634136"/>
    </source>
</evidence>
<gene>
    <name evidence="2" type="ORF">G2W53_017605</name>
</gene>
<protein>
    <submittedName>
        <fullName evidence="2">Uncharacterized protein</fullName>
    </submittedName>
</protein>
<comment type="caution">
    <text evidence="2">The sequence shown here is derived from an EMBL/GenBank/DDBJ whole genome shotgun (WGS) entry which is preliminary data.</text>
</comment>